<feature type="transmembrane region" description="Helical" evidence="7">
    <location>
        <begin position="86"/>
        <end position="103"/>
    </location>
</feature>
<reference evidence="8 9" key="1">
    <citation type="submission" date="2018-10" db="EMBL/GenBank/DDBJ databases">
        <title>Genomic Encyclopedia of Type Strains, Phase IV (KMG-IV): sequencing the most valuable type-strain genomes for metagenomic binning, comparative biology and taxonomic classification.</title>
        <authorList>
            <person name="Goeker M."/>
        </authorList>
    </citation>
    <scope>NUCLEOTIDE SEQUENCE [LARGE SCALE GENOMIC DNA]</scope>
    <source>
        <strain evidence="8 9">DSM 15521</strain>
    </source>
</reference>
<dbReference type="NCBIfam" id="TIGR00544">
    <property type="entry name" value="lgt"/>
    <property type="match status" value="1"/>
</dbReference>
<name>A0A420W9U1_9BACT</name>
<feature type="transmembrane region" description="Helical" evidence="7">
    <location>
        <begin position="44"/>
        <end position="66"/>
    </location>
</feature>
<keyword evidence="2 7" id="KW-1003">Cell membrane</keyword>
<dbReference type="RefSeq" id="WP_121170544.1">
    <property type="nucleotide sequence ID" value="NZ_RBIE01000001.1"/>
</dbReference>
<comment type="catalytic activity">
    <reaction evidence="7">
        <text>L-cysteinyl-[prolipoprotein] + a 1,2-diacyl-sn-glycero-3-phospho-(1'-sn-glycerol) = an S-1,2-diacyl-sn-glyceryl-L-cysteinyl-[prolipoprotein] + sn-glycerol 1-phosphate + H(+)</text>
        <dbReference type="Rhea" id="RHEA:56712"/>
        <dbReference type="Rhea" id="RHEA-COMP:14679"/>
        <dbReference type="Rhea" id="RHEA-COMP:14680"/>
        <dbReference type="ChEBI" id="CHEBI:15378"/>
        <dbReference type="ChEBI" id="CHEBI:29950"/>
        <dbReference type="ChEBI" id="CHEBI:57685"/>
        <dbReference type="ChEBI" id="CHEBI:64716"/>
        <dbReference type="ChEBI" id="CHEBI:140658"/>
        <dbReference type="EC" id="2.5.1.145"/>
    </reaction>
</comment>
<dbReference type="GO" id="GO:0005886">
    <property type="term" value="C:plasma membrane"/>
    <property type="evidence" value="ECO:0007669"/>
    <property type="project" value="UniProtKB-SubCell"/>
</dbReference>
<dbReference type="GO" id="GO:0008961">
    <property type="term" value="F:phosphatidylglycerol-prolipoprotein diacylglyceryl transferase activity"/>
    <property type="evidence" value="ECO:0007669"/>
    <property type="project" value="UniProtKB-UniRule"/>
</dbReference>
<dbReference type="Pfam" id="PF01790">
    <property type="entry name" value="LGT"/>
    <property type="match status" value="1"/>
</dbReference>
<keyword evidence="8" id="KW-0449">Lipoprotein</keyword>
<dbReference type="OrthoDB" id="871140at2"/>
<dbReference type="PANTHER" id="PTHR30589">
    <property type="entry name" value="PROLIPOPROTEIN DIACYLGLYCERYL TRANSFERASE"/>
    <property type="match status" value="1"/>
</dbReference>
<feature type="transmembrane region" description="Helical" evidence="7">
    <location>
        <begin position="198"/>
        <end position="216"/>
    </location>
</feature>
<evidence type="ECO:0000256" key="7">
    <source>
        <dbReference type="HAMAP-Rule" id="MF_01147"/>
    </source>
</evidence>
<dbReference type="HAMAP" id="MF_01147">
    <property type="entry name" value="Lgt"/>
    <property type="match status" value="1"/>
</dbReference>
<comment type="similarity">
    <text evidence="1 7">Belongs to the Lgt family.</text>
</comment>
<sequence>MHPILFKFGPITIYTYGVMVALGIFFGSLILLKLAEREGIRREDVADTAFWSVVAGLIGARLFFFIYNPQYAKPLYRVLFIWEGGLVWYGGVIFGALTALYFIRKRKIPIWKFADITSIALSVGLGFGRIGCTMAGCCYGRECHSHFAIVFKDPHSAAPLGVPLCPTQPLSSLANFLIALILYLIYRRRRFPGEIFGFYLILYGLFRFSIEFLRATPKDVLGLFSNNQIISIIMLLAGLTILIYRSRKGAEEK</sequence>
<dbReference type="InterPro" id="IPR001640">
    <property type="entry name" value="Lgt"/>
</dbReference>
<feature type="transmembrane region" description="Helical" evidence="7">
    <location>
        <begin position="110"/>
        <end position="130"/>
    </location>
</feature>
<feature type="transmembrane region" description="Helical" evidence="7">
    <location>
        <begin position="13"/>
        <end position="32"/>
    </location>
</feature>
<gene>
    <name evidence="7" type="primary">lgt</name>
    <name evidence="8" type="ORF">C7457_0981</name>
</gene>
<keyword evidence="9" id="KW-1185">Reference proteome</keyword>
<keyword evidence="5 7" id="KW-1133">Transmembrane helix</keyword>
<feature type="transmembrane region" description="Helical" evidence="7">
    <location>
        <begin position="228"/>
        <end position="244"/>
    </location>
</feature>
<evidence type="ECO:0000256" key="1">
    <source>
        <dbReference type="ARBA" id="ARBA00007150"/>
    </source>
</evidence>
<dbReference type="EMBL" id="RBIE01000001">
    <property type="protein sequence ID" value="RKQ64090.1"/>
    <property type="molecule type" value="Genomic_DNA"/>
</dbReference>
<keyword evidence="4 7" id="KW-0812">Transmembrane</keyword>
<dbReference type="AlphaFoldDB" id="A0A420W9U1"/>
<keyword evidence="3 7" id="KW-0808">Transferase</keyword>
<comment type="caution">
    <text evidence="8">The sequence shown here is derived from an EMBL/GenBank/DDBJ whole genome shotgun (WGS) entry which is preliminary data.</text>
</comment>
<organism evidence="8 9">
    <name type="scientific">Thermovibrio guaymasensis</name>
    <dbReference type="NCBI Taxonomy" id="240167"/>
    <lineage>
        <taxon>Bacteria</taxon>
        <taxon>Pseudomonadati</taxon>
        <taxon>Aquificota</taxon>
        <taxon>Aquificia</taxon>
        <taxon>Desulfurobacteriales</taxon>
        <taxon>Desulfurobacteriaceae</taxon>
        <taxon>Thermovibrio</taxon>
    </lineage>
</organism>
<comment type="subcellular location">
    <subcellularLocation>
        <location evidence="7">Cell membrane</location>
        <topology evidence="7">Multi-pass membrane protein</topology>
    </subcellularLocation>
</comment>
<evidence type="ECO:0000256" key="2">
    <source>
        <dbReference type="ARBA" id="ARBA00022475"/>
    </source>
</evidence>
<dbReference type="UniPathway" id="UPA00664"/>
<keyword evidence="6 7" id="KW-0472">Membrane</keyword>
<proteinExistence type="inferred from homology"/>
<evidence type="ECO:0000256" key="4">
    <source>
        <dbReference type="ARBA" id="ARBA00022692"/>
    </source>
</evidence>
<dbReference type="GO" id="GO:0042158">
    <property type="term" value="P:lipoprotein biosynthetic process"/>
    <property type="evidence" value="ECO:0007669"/>
    <property type="project" value="UniProtKB-UniRule"/>
</dbReference>
<evidence type="ECO:0000256" key="6">
    <source>
        <dbReference type="ARBA" id="ARBA00023136"/>
    </source>
</evidence>
<accession>A0A420W9U1</accession>
<protein>
    <recommendedName>
        <fullName evidence="7">Phosphatidylglycerol--prolipoprotein diacylglyceryl transferase</fullName>
        <ecNumber evidence="7">2.5.1.145</ecNumber>
    </recommendedName>
</protein>
<evidence type="ECO:0000256" key="5">
    <source>
        <dbReference type="ARBA" id="ARBA00022989"/>
    </source>
</evidence>
<comment type="function">
    <text evidence="7">Catalyzes the transfer of the diacylglyceryl group from phosphatidylglycerol to the sulfhydryl group of the N-terminal cysteine of a prolipoprotein, the first step in the formation of mature lipoproteins.</text>
</comment>
<dbReference type="EC" id="2.5.1.145" evidence="7"/>
<feature type="binding site" evidence="7">
    <location>
        <position position="129"/>
    </location>
    <ligand>
        <name>a 1,2-diacyl-sn-glycero-3-phospho-(1'-sn-glycerol)</name>
        <dbReference type="ChEBI" id="CHEBI:64716"/>
    </ligand>
</feature>
<evidence type="ECO:0000313" key="9">
    <source>
        <dbReference type="Proteomes" id="UP000280881"/>
    </source>
</evidence>
<evidence type="ECO:0000313" key="8">
    <source>
        <dbReference type="EMBL" id="RKQ64090.1"/>
    </source>
</evidence>
<comment type="pathway">
    <text evidence="7">Protein modification; lipoprotein biosynthesis (diacylglyceryl transfer).</text>
</comment>
<feature type="transmembrane region" description="Helical" evidence="7">
    <location>
        <begin position="169"/>
        <end position="186"/>
    </location>
</feature>
<evidence type="ECO:0000256" key="3">
    <source>
        <dbReference type="ARBA" id="ARBA00022679"/>
    </source>
</evidence>
<dbReference type="PANTHER" id="PTHR30589:SF0">
    <property type="entry name" value="PHOSPHATIDYLGLYCEROL--PROLIPOPROTEIN DIACYLGLYCERYL TRANSFERASE"/>
    <property type="match status" value="1"/>
</dbReference>
<dbReference type="Proteomes" id="UP000280881">
    <property type="component" value="Unassembled WGS sequence"/>
</dbReference>